<feature type="compositionally biased region" description="Basic and acidic residues" evidence="1">
    <location>
        <begin position="61"/>
        <end position="70"/>
    </location>
</feature>
<evidence type="ECO:0000313" key="3">
    <source>
        <dbReference type="Proteomes" id="UP001195483"/>
    </source>
</evidence>
<accession>A0AAE0SP78</accession>
<evidence type="ECO:0000256" key="1">
    <source>
        <dbReference type="SAM" id="MobiDB-lite"/>
    </source>
</evidence>
<reference evidence="2" key="2">
    <citation type="journal article" date="2021" name="Genome Biol. Evol.">
        <title>Developing a high-quality reference genome for a parasitic bivalve with doubly uniparental inheritance (Bivalvia: Unionida).</title>
        <authorList>
            <person name="Smith C.H."/>
        </authorList>
    </citation>
    <scope>NUCLEOTIDE SEQUENCE</scope>
    <source>
        <strain evidence="2">CHS0354</strain>
        <tissue evidence="2">Mantle</tissue>
    </source>
</reference>
<gene>
    <name evidence="2" type="ORF">CHS0354_010872</name>
</gene>
<keyword evidence="3" id="KW-1185">Reference proteome</keyword>
<reference evidence="2" key="3">
    <citation type="submission" date="2023-05" db="EMBL/GenBank/DDBJ databases">
        <authorList>
            <person name="Smith C.H."/>
        </authorList>
    </citation>
    <scope>NUCLEOTIDE SEQUENCE</scope>
    <source>
        <strain evidence="2">CHS0354</strain>
        <tissue evidence="2">Mantle</tissue>
    </source>
</reference>
<dbReference type="AlphaFoldDB" id="A0AAE0SP78"/>
<evidence type="ECO:0000313" key="2">
    <source>
        <dbReference type="EMBL" id="KAK3595264.1"/>
    </source>
</evidence>
<sequence length="86" mass="9858">VMDFCDLLQPQIGSCAPGWTTGPGLGQSPRLSWVGVVWCLHHSWRLLIIHYRLQQQPCPAVERRKDPEKGRARRHSKAQRQPLGHQ</sequence>
<dbReference type="Proteomes" id="UP001195483">
    <property type="component" value="Unassembled WGS sequence"/>
</dbReference>
<protein>
    <submittedName>
        <fullName evidence="2">Uncharacterized protein</fullName>
    </submittedName>
</protein>
<feature type="region of interest" description="Disordered" evidence="1">
    <location>
        <begin position="59"/>
        <end position="86"/>
    </location>
</feature>
<organism evidence="2 3">
    <name type="scientific">Potamilus streckersoni</name>
    <dbReference type="NCBI Taxonomy" id="2493646"/>
    <lineage>
        <taxon>Eukaryota</taxon>
        <taxon>Metazoa</taxon>
        <taxon>Spiralia</taxon>
        <taxon>Lophotrochozoa</taxon>
        <taxon>Mollusca</taxon>
        <taxon>Bivalvia</taxon>
        <taxon>Autobranchia</taxon>
        <taxon>Heteroconchia</taxon>
        <taxon>Palaeoheterodonta</taxon>
        <taxon>Unionida</taxon>
        <taxon>Unionoidea</taxon>
        <taxon>Unionidae</taxon>
        <taxon>Ambleminae</taxon>
        <taxon>Lampsilini</taxon>
        <taxon>Potamilus</taxon>
    </lineage>
</organism>
<dbReference type="EMBL" id="JAEAOA010000678">
    <property type="protein sequence ID" value="KAK3595264.1"/>
    <property type="molecule type" value="Genomic_DNA"/>
</dbReference>
<comment type="caution">
    <text evidence="2">The sequence shown here is derived from an EMBL/GenBank/DDBJ whole genome shotgun (WGS) entry which is preliminary data.</text>
</comment>
<name>A0AAE0SP78_9BIVA</name>
<proteinExistence type="predicted"/>
<feature type="non-terminal residue" evidence="2">
    <location>
        <position position="1"/>
    </location>
</feature>
<reference evidence="2" key="1">
    <citation type="journal article" date="2021" name="Genome Biol. Evol.">
        <title>A High-Quality Reference Genome for a Parasitic Bivalve with Doubly Uniparental Inheritance (Bivalvia: Unionida).</title>
        <authorList>
            <person name="Smith C.H."/>
        </authorList>
    </citation>
    <scope>NUCLEOTIDE SEQUENCE</scope>
    <source>
        <strain evidence="2">CHS0354</strain>
    </source>
</reference>